<dbReference type="PANTHER" id="PTHR20961:SF38">
    <property type="entry name" value="PROTEIN O-LINKED-MANNOSE BETA-1,4-N-ACETYLGLUCOSAMINYLTRANSFERASE 2"/>
    <property type="match status" value="1"/>
</dbReference>
<keyword evidence="3 9" id="KW-0812">Transmembrane</keyword>
<gene>
    <name evidence="11" type="ORF">RRG08_021968</name>
</gene>
<dbReference type="Pfam" id="PF04577">
    <property type="entry name" value="Glyco_transf_61"/>
    <property type="match status" value="1"/>
</dbReference>
<dbReference type="GO" id="GO:0097363">
    <property type="term" value="F:protein O-acetylglucosaminyltransferase activity"/>
    <property type="evidence" value="ECO:0007669"/>
    <property type="project" value="TreeGrafter"/>
</dbReference>
<evidence type="ECO:0000256" key="9">
    <source>
        <dbReference type="SAM" id="Phobius"/>
    </source>
</evidence>
<evidence type="ECO:0000256" key="2">
    <source>
        <dbReference type="ARBA" id="ARBA00022679"/>
    </source>
</evidence>
<feature type="transmembrane region" description="Helical" evidence="9">
    <location>
        <begin position="12"/>
        <end position="31"/>
    </location>
</feature>
<dbReference type="SUPFAM" id="SSF49265">
    <property type="entry name" value="Fibronectin type III"/>
    <property type="match status" value="1"/>
</dbReference>
<dbReference type="PANTHER" id="PTHR20961">
    <property type="entry name" value="GLYCOSYLTRANSFERASE"/>
    <property type="match status" value="1"/>
</dbReference>
<dbReference type="GO" id="GO:0005783">
    <property type="term" value="C:endoplasmic reticulum"/>
    <property type="evidence" value="ECO:0007669"/>
    <property type="project" value="TreeGrafter"/>
</dbReference>
<feature type="region of interest" description="Disordered" evidence="8">
    <location>
        <begin position="336"/>
        <end position="357"/>
    </location>
</feature>
<sequence>MSTTSSSFLLNFLNVMLIASMIAMSSMYLELRYRYSELKLSCLQKGMMQAGLDESKTYSCPIACSNYCRSIAKTEQEQVYTFSELRATIKSDYYFAETVNSAKNLKSENIRPSGPKAFKTSEILLATSFAEASMQFGDSHIAHFSSSLSSSDNFVSDVGFEMTFSPKYDRLKEETFCINGCSLHSKTTSLLPSEKDPGNGIYTEENLNVLKSSNQMFTIHEHETIPSTNPKSHMITLESVSQVNLMYPTTLPLFQTSSIPVFSETPTKQEFLYHQQLYTATHFAGSELDHDIMNTEDLTQLEQDPCQGDNCQDIHPGFVANLASNFEDFYDESYYEDSNNDEAHSSESQTQKQTVFSQSLSPRDFNEQFAVRAADIADLGELSFYGSSLRCEDVDQSEFCHFENLCFNTQEKDFVFLVGEESKIEYHSATADLEQLNQFALNLSSVPDHNAHTFPLVFIPAKSLSMVKVAVVKETSFIMSRFKPDNIMHVFHDDLLPLIHTLLQRRLLKHHGNSDLRLVLADLFNPRDNAYLYASIFSYTPVWLFKPNVNVDFICFKDSYTGLSKSTLWYQYGFFKPQGPLGNNVTQVLRNVKRGVNLLANIFHRPCLFCSSGNYLVLLSRKDNRLITNEGALVMGLVQSTKLKVMSVSVETHTIKDIMSILKNSRGLIGMHGSLLIFGVFLPPGSIFIELFPYGVNPSKYTPFKTFCDFPNSGIVYNSWSNLDRSKTVEHPYRSPALGGINHLPKKLQTEILEQTEVPDHLCCEDPSWLYHIYQDTEVDVGTVVAMTTTALIQASFIQDEKRLGKLIVEGKLTDKPKATNTEDDFFDVVHEEKDEYNVFVTVENQQKYFIWGQREDGNLLMRPSRVRLLSCELDTISLVSDSIRRSSHAFKVSWIEPWNLNFLGFSKVHYEIIYQIKDAASGKSVQLTYDTMEYLIQTDTLGAEYLVWVRAVLEDNLAGPDHFISCKVSDKQKNNLNTLLD</sequence>
<evidence type="ECO:0000259" key="10">
    <source>
        <dbReference type="Pfam" id="PF04577"/>
    </source>
</evidence>
<comment type="subcellular location">
    <subcellularLocation>
        <location evidence="7">Endomembrane system</location>
        <topology evidence="7">Single-pass membrane protein</topology>
    </subcellularLocation>
</comment>
<protein>
    <recommendedName>
        <fullName evidence="10">Glycosyltransferase 61 catalytic domain-containing protein</fullName>
    </recommendedName>
</protein>
<dbReference type="AlphaFoldDB" id="A0AAE1ACS7"/>
<name>A0AAE1ACS7_9GAST</name>
<evidence type="ECO:0000256" key="1">
    <source>
        <dbReference type="ARBA" id="ARBA00022676"/>
    </source>
</evidence>
<dbReference type="InterPro" id="IPR036116">
    <property type="entry name" value="FN3_sf"/>
</dbReference>
<keyword evidence="2" id="KW-0808">Transferase</keyword>
<dbReference type="GO" id="GO:0035269">
    <property type="term" value="P:protein O-linked glycosylation via mannose"/>
    <property type="evidence" value="ECO:0007669"/>
    <property type="project" value="TreeGrafter"/>
</dbReference>
<dbReference type="InterPro" id="IPR049625">
    <property type="entry name" value="Glyco_transf_61_cat"/>
</dbReference>
<keyword evidence="1" id="KW-0328">Glycosyltransferase</keyword>
<accession>A0AAE1ACS7</accession>
<evidence type="ECO:0000256" key="7">
    <source>
        <dbReference type="ARBA" id="ARBA00037847"/>
    </source>
</evidence>
<evidence type="ECO:0000256" key="4">
    <source>
        <dbReference type="ARBA" id="ARBA00022989"/>
    </source>
</evidence>
<dbReference type="Proteomes" id="UP001283361">
    <property type="component" value="Unassembled WGS sequence"/>
</dbReference>
<evidence type="ECO:0000256" key="8">
    <source>
        <dbReference type="SAM" id="MobiDB-lite"/>
    </source>
</evidence>
<reference evidence="11" key="1">
    <citation type="journal article" date="2023" name="G3 (Bethesda)">
        <title>A reference genome for the long-term kleptoplast-retaining sea slug Elysia crispata morphotype clarki.</title>
        <authorList>
            <person name="Eastman K.E."/>
            <person name="Pendleton A.L."/>
            <person name="Shaikh M.A."/>
            <person name="Suttiyut T."/>
            <person name="Ogas R."/>
            <person name="Tomko P."/>
            <person name="Gavelis G."/>
            <person name="Widhalm J.R."/>
            <person name="Wisecaver J.H."/>
        </authorList>
    </citation>
    <scope>NUCLEOTIDE SEQUENCE</scope>
    <source>
        <strain evidence="11">ECLA1</strain>
    </source>
</reference>
<feature type="domain" description="Glycosyltransferase 61 catalytic" evidence="10">
    <location>
        <begin position="604"/>
        <end position="688"/>
    </location>
</feature>
<evidence type="ECO:0000313" key="11">
    <source>
        <dbReference type="EMBL" id="KAK3785170.1"/>
    </source>
</evidence>
<feature type="compositionally biased region" description="Polar residues" evidence="8">
    <location>
        <begin position="346"/>
        <end position="357"/>
    </location>
</feature>
<evidence type="ECO:0000313" key="12">
    <source>
        <dbReference type="Proteomes" id="UP001283361"/>
    </source>
</evidence>
<dbReference type="EMBL" id="JAWDGP010002165">
    <property type="protein sequence ID" value="KAK3785170.1"/>
    <property type="molecule type" value="Genomic_DNA"/>
</dbReference>
<proteinExistence type="predicted"/>
<organism evidence="11 12">
    <name type="scientific">Elysia crispata</name>
    <name type="common">lettuce slug</name>
    <dbReference type="NCBI Taxonomy" id="231223"/>
    <lineage>
        <taxon>Eukaryota</taxon>
        <taxon>Metazoa</taxon>
        <taxon>Spiralia</taxon>
        <taxon>Lophotrochozoa</taxon>
        <taxon>Mollusca</taxon>
        <taxon>Gastropoda</taxon>
        <taxon>Heterobranchia</taxon>
        <taxon>Euthyneura</taxon>
        <taxon>Panpulmonata</taxon>
        <taxon>Sacoglossa</taxon>
        <taxon>Placobranchoidea</taxon>
        <taxon>Plakobranchidae</taxon>
        <taxon>Elysia</taxon>
    </lineage>
</organism>
<evidence type="ECO:0000256" key="3">
    <source>
        <dbReference type="ARBA" id="ARBA00022692"/>
    </source>
</evidence>
<dbReference type="InterPro" id="IPR007657">
    <property type="entry name" value="Glycosyltransferase_61"/>
</dbReference>
<keyword evidence="4 9" id="KW-1133">Transmembrane helix</keyword>
<evidence type="ECO:0000256" key="5">
    <source>
        <dbReference type="ARBA" id="ARBA00023136"/>
    </source>
</evidence>
<evidence type="ECO:0000256" key="6">
    <source>
        <dbReference type="ARBA" id="ARBA00023180"/>
    </source>
</evidence>
<keyword evidence="12" id="KW-1185">Reference proteome</keyword>
<comment type="caution">
    <text evidence="11">The sequence shown here is derived from an EMBL/GenBank/DDBJ whole genome shotgun (WGS) entry which is preliminary data.</text>
</comment>
<keyword evidence="6" id="KW-0325">Glycoprotein</keyword>
<keyword evidence="5 9" id="KW-0472">Membrane</keyword>